<reference evidence="1 2" key="1">
    <citation type="journal article" date="2012" name="Genet. Mol. Biol.">
        <title>Analysis of 16S rRNA and mxaF genes revealing insights into Methylobacterium niche-specific plant association.</title>
        <authorList>
            <person name="Dourado M.N."/>
            <person name="Andreote F.D."/>
            <person name="Dini-Andreote F."/>
            <person name="Conti R."/>
            <person name="Araujo J.M."/>
            <person name="Araujo W.L."/>
        </authorList>
    </citation>
    <scope>NUCLEOTIDE SEQUENCE [LARGE SCALE GENOMIC DNA]</scope>
    <source>
        <strain evidence="1 2">SR1.6/6</strain>
    </source>
</reference>
<evidence type="ECO:0000313" key="1">
    <source>
        <dbReference type="EMBL" id="QGY05493.1"/>
    </source>
</evidence>
<dbReference type="AlphaFoldDB" id="A0A6B9FS36"/>
<sequence>MQGRLGAGLAAVGGAIARALLGGAVMPRTFHTLQCIGPDGQVKWEETIENLTVNTGLADMLSKYWKGSNYTGAFYAGLKGTGTIAATDTMASHAGWTEVQGYSQAARPALVLGSVTGTTTASLDNSASVASYSINATVTVAGAFITTDSTKGGTAGILIGASDFATPRSMGAGDTLNLTTSFTNTSG</sequence>
<gene>
    <name evidence="1" type="ORF">MMSR116_29080</name>
</gene>
<reference evidence="1 2" key="2">
    <citation type="journal article" date="2013" name="Genome Announc.">
        <title>Draft Genome Sequence of Methylobacterium mesophilicum Strain SR1.6/6, Isolated from Citrus sinensis.</title>
        <authorList>
            <person name="Marinho Almeida D."/>
            <person name="Dini-Andreote F."/>
            <person name="Camargo Neves A.A."/>
            <person name="Juca Ramos R.T."/>
            <person name="Andreote F.D."/>
            <person name="Carneiro A.R."/>
            <person name="Oliveira de Souza Lima A."/>
            <person name="Caracciolo Gomes de Sa P.H."/>
            <person name="Ribeiro Barbosa M.S."/>
            <person name="Araujo W.L."/>
            <person name="Silva A."/>
        </authorList>
    </citation>
    <scope>NUCLEOTIDE SEQUENCE [LARGE SCALE GENOMIC DNA]</scope>
    <source>
        <strain evidence="1 2">SR1.6/6</strain>
    </source>
</reference>
<protein>
    <submittedName>
        <fullName evidence="1">Uncharacterized protein</fullName>
    </submittedName>
</protein>
<dbReference type="Proteomes" id="UP000012488">
    <property type="component" value="Chromosome"/>
</dbReference>
<proteinExistence type="predicted"/>
<accession>A0A6B9FS36</accession>
<evidence type="ECO:0000313" key="2">
    <source>
        <dbReference type="Proteomes" id="UP000012488"/>
    </source>
</evidence>
<name>A0A6B9FS36_9HYPH</name>
<dbReference type="OrthoDB" id="8455391at2"/>
<dbReference type="KEGG" id="mmes:MMSR116_29080"/>
<dbReference type="EMBL" id="CP043538">
    <property type="protein sequence ID" value="QGY05493.1"/>
    <property type="molecule type" value="Genomic_DNA"/>
</dbReference>
<dbReference type="RefSeq" id="WP_010684338.1">
    <property type="nucleotide sequence ID" value="NZ_CP043538.1"/>
</dbReference>
<organism evidence="1 2">
    <name type="scientific">Methylobacterium mesophilicum SR1.6/6</name>
    <dbReference type="NCBI Taxonomy" id="908290"/>
    <lineage>
        <taxon>Bacteria</taxon>
        <taxon>Pseudomonadati</taxon>
        <taxon>Pseudomonadota</taxon>
        <taxon>Alphaproteobacteria</taxon>
        <taxon>Hyphomicrobiales</taxon>
        <taxon>Methylobacteriaceae</taxon>
        <taxon>Methylobacterium</taxon>
    </lineage>
</organism>